<keyword evidence="7 24" id="KW-0997">Cell inner membrane</keyword>
<evidence type="ECO:0000256" key="23">
    <source>
        <dbReference type="PIRSR" id="PIRSR600829-4"/>
    </source>
</evidence>
<evidence type="ECO:0000256" key="18">
    <source>
        <dbReference type="ARBA" id="ARBA00023209"/>
    </source>
</evidence>
<feature type="binding site" evidence="22">
    <location>
        <position position="10"/>
    </location>
    <ligand>
        <name>ATP</name>
        <dbReference type="ChEBI" id="CHEBI:30616"/>
    </ligand>
</feature>
<keyword evidence="15 24" id="KW-1133">Transmembrane helix</keyword>
<sequence>MKNERTGLGRIINAFGFSMKGLKFCYQSEIAFRQELWLSIVLIPLAFFLGDSSVDKVLLIAPIFLVLIIEVLNSSIESVVDRIGDGYHVLSGAAKDMGSAAVWLSLTLLVISWLIILI</sequence>
<evidence type="ECO:0000256" key="24">
    <source>
        <dbReference type="RuleBase" id="RU363065"/>
    </source>
</evidence>
<evidence type="ECO:0000256" key="3">
    <source>
        <dbReference type="ARBA" id="ARBA00012133"/>
    </source>
</evidence>
<dbReference type="CDD" id="cd14264">
    <property type="entry name" value="DAGK_IM"/>
    <property type="match status" value="1"/>
</dbReference>
<feature type="binding site" evidence="22">
    <location>
        <position position="29"/>
    </location>
    <ligand>
        <name>ATP</name>
        <dbReference type="ChEBI" id="CHEBI:30616"/>
    </ligand>
</feature>
<evidence type="ECO:0000256" key="15">
    <source>
        <dbReference type="ARBA" id="ARBA00022989"/>
    </source>
</evidence>
<comment type="subcellular location">
    <subcellularLocation>
        <location evidence="1 24">Cell inner membrane</location>
        <topology evidence="1 24">Multi-pass membrane protein</topology>
    </subcellularLocation>
</comment>
<keyword evidence="6" id="KW-0444">Lipid biosynthesis</keyword>
<evidence type="ECO:0000256" key="4">
    <source>
        <dbReference type="ARBA" id="ARBA00017575"/>
    </source>
</evidence>
<dbReference type="GO" id="GO:0046872">
    <property type="term" value="F:metal ion binding"/>
    <property type="evidence" value="ECO:0007669"/>
    <property type="project" value="UniProtKB-KW"/>
</dbReference>
<keyword evidence="10 23" id="KW-0479">Metal-binding</keyword>
<evidence type="ECO:0000256" key="21">
    <source>
        <dbReference type="PIRSR" id="PIRSR600829-2"/>
    </source>
</evidence>
<keyword evidence="13 22" id="KW-0067">ATP-binding</keyword>
<comment type="cofactor">
    <cofactor evidence="23">
        <name>Mg(2+)</name>
        <dbReference type="ChEBI" id="CHEBI:18420"/>
    </cofactor>
    <text evidence="23">Mn(2+), Zn(2+), Cd(2+) and Co(2+) support activity to lesser extents.</text>
</comment>
<dbReference type="STRING" id="413404.Rmag_0983"/>
<evidence type="ECO:0000256" key="13">
    <source>
        <dbReference type="ARBA" id="ARBA00022840"/>
    </source>
</evidence>
<feature type="binding site" evidence="21">
    <location>
        <begin position="31"/>
        <end position="35"/>
    </location>
    <ligand>
        <name>substrate</name>
    </ligand>
</feature>
<evidence type="ECO:0000256" key="7">
    <source>
        <dbReference type="ARBA" id="ARBA00022519"/>
    </source>
</evidence>
<dbReference type="InterPro" id="IPR033718">
    <property type="entry name" value="DAGK_prok"/>
</dbReference>
<dbReference type="GO" id="GO:0005886">
    <property type="term" value="C:plasma membrane"/>
    <property type="evidence" value="ECO:0007669"/>
    <property type="project" value="UniProtKB-SubCell"/>
</dbReference>
<feature type="transmembrane region" description="Helical" evidence="24">
    <location>
        <begin position="57"/>
        <end position="80"/>
    </location>
</feature>
<feature type="binding site" evidence="21">
    <location>
        <position position="99"/>
    </location>
    <ligand>
        <name>substrate</name>
    </ligand>
</feature>
<gene>
    <name evidence="25" type="ordered locus">Rmag_0983</name>
</gene>
<dbReference type="KEGG" id="rma:Rmag_0983"/>
<comment type="catalytic activity">
    <reaction evidence="24">
        <text>a 1,2-diacyl-sn-glycerol + ATP = a 1,2-diacyl-sn-glycero-3-phosphate + ADP + H(+)</text>
        <dbReference type="Rhea" id="RHEA:10272"/>
        <dbReference type="ChEBI" id="CHEBI:15378"/>
        <dbReference type="ChEBI" id="CHEBI:17815"/>
        <dbReference type="ChEBI" id="CHEBI:30616"/>
        <dbReference type="ChEBI" id="CHEBI:58608"/>
        <dbReference type="ChEBI" id="CHEBI:456216"/>
        <dbReference type="EC" id="2.7.1.107"/>
    </reaction>
</comment>
<keyword evidence="18" id="KW-0594">Phospholipid biosynthesis</keyword>
<dbReference type="GO" id="GO:0004143">
    <property type="term" value="F:ATP-dependent diacylglycerol kinase activity"/>
    <property type="evidence" value="ECO:0007669"/>
    <property type="project" value="UniProtKB-EC"/>
</dbReference>
<evidence type="ECO:0000256" key="5">
    <source>
        <dbReference type="ARBA" id="ARBA00022475"/>
    </source>
</evidence>
<feature type="binding site" evidence="23">
    <location>
        <position position="29"/>
    </location>
    <ligand>
        <name>a divalent metal cation</name>
        <dbReference type="ChEBI" id="CHEBI:60240"/>
    </ligand>
</feature>
<dbReference type="Gene3D" id="1.10.287.3610">
    <property type="match status" value="1"/>
</dbReference>
<dbReference type="AlphaFoldDB" id="A1AXN2"/>
<dbReference type="eggNOG" id="COG0818">
    <property type="taxonomic scope" value="Bacteria"/>
</dbReference>
<feature type="active site" description="Proton acceptor" evidence="20">
    <location>
        <position position="70"/>
    </location>
</feature>
<evidence type="ECO:0000256" key="10">
    <source>
        <dbReference type="ARBA" id="ARBA00022723"/>
    </source>
</evidence>
<evidence type="ECO:0000256" key="1">
    <source>
        <dbReference type="ARBA" id="ARBA00004429"/>
    </source>
</evidence>
<dbReference type="OrthoDB" id="9796011at2"/>
<reference evidence="25 26" key="1">
    <citation type="journal article" date="2007" name="Science">
        <title>The Calyptogena magnifica chemoautotrophic symbiont genome.</title>
        <authorList>
            <person name="Newton I.L.G."/>
            <person name="Woyke T."/>
            <person name="Auchtung T.A."/>
            <person name="Dilly G.F."/>
            <person name="Dutton R.J."/>
            <person name="Fisher M.C."/>
            <person name="Fontanez K.M."/>
            <person name="Lau E."/>
            <person name="Stewart F.J."/>
            <person name="Richardson P.M."/>
            <person name="Barry K.W."/>
            <person name="Saunders E."/>
            <person name="Detter J.C."/>
            <person name="Wu D."/>
            <person name="Eisen J.A."/>
            <person name="Cavanaugh C.M."/>
        </authorList>
    </citation>
    <scope>NUCLEOTIDE SEQUENCE [LARGE SCALE GENOMIC DNA]</scope>
    <source>
        <strain evidence="25 26">Cm</strain>
    </source>
</reference>
<dbReference type="PANTHER" id="PTHR34299">
    <property type="entry name" value="DIACYLGLYCEROL KINASE"/>
    <property type="match status" value="1"/>
</dbReference>
<proteinExistence type="inferred from homology"/>
<dbReference type="EC" id="2.7.1.107" evidence="3 24"/>
<name>A1AXN2_RUTMC</name>
<protein>
    <recommendedName>
        <fullName evidence="4 24">Diacylglycerol kinase</fullName>
        <ecNumber evidence="3 24">2.7.1.107</ecNumber>
    </recommendedName>
</protein>
<keyword evidence="8 24" id="KW-0808">Transferase</keyword>
<dbReference type="PROSITE" id="PS01069">
    <property type="entry name" value="DAGK_PROKAR"/>
    <property type="match status" value="1"/>
</dbReference>
<keyword evidence="17 24" id="KW-0472">Membrane</keyword>
<evidence type="ECO:0000256" key="9">
    <source>
        <dbReference type="ARBA" id="ARBA00022692"/>
    </source>
</evidence>
<keyword evidence="16 24" id="KW-0443">Lipid metabolism</keyword>
<evidence type="ECO:0000256" key="6">
    <source>
        <dbReference type="ARBA" id="ARBA00022516"/>
    </source>
</evidence>
<keyword evidence="19 24" id="KW-1208">Phospholipid metabolism</keyword>
<dbReference type="InterPro" id="IPR000829">
    <property type="entry name" value="DAGK"/>
</dbReference>
<dbReference type="InterPro" id="IPR036945">
    <property type="entry name" value="DAGK_sf"/>
</dbReference>
<evidence type="ECO:0000313" key="26">
    <source>
        <dbReference type="Proteomes" id="UP000002587"/>
    </source>
</evidence>
<accession>A1AXN2</accession>
<evidence type="ECO:0000256" key="22">
    <source>
        <dbReference type="PIRSR" id="PIRSR600829-3"/>
    </source>
</evidence>
<keyword evidence="9 24" id="KW-0812">Transmembrane</keyword>
<evidence type="ECO:0000256" key="2">
    <source>
        <dbReference type="ARBA" id="ARBA00005967"/>
    </source>
</evidence>
<dbReference type="Pfam" id="PF01219">
    <property type="entry name" value="DAGK_prokar"/>
    <property type="match status" value="1"/>
</dbReference>
<evidence type="ECO:0000256" key="17">
    <source>
        <dbReference type="ARBA" id="ARBA00023136"/>
    </source>
</evidence>
<evidence type="ECO:0000256" key="11">
    <source>
        <dbReference type="ARBA" id="ARBA00022741"/>
    </source>
</evidence>
<dbReference type="GO" id="GO:0005524">
    <property type="term" value="F:ATP binding"/>
    <property type="evidence" value="ECO:0007669"/>
    <property type="project" value="UniProtKB-KW"/>
</dbReference>
<evidence type="ECO:0000313" key="25">
    <source>
        <dbReference type="EMBL" id="ABL02689.1"/>
    </source>
</evidence>
<feature type="binding site" evidence="21">
    <location>
        <position position="70"/>
    </location>
    <ligand>
        <name>substrate</name>
    </ligand>
</feature>
<feature type="transmembrane region" description="Helical" evidence="24">
    <location>
        <begin position="100"/>
        <end position="117"/>
    </location>
</feature>
<organism evidence="25 26">
    <name type="scientific">Ruthia magnifica subsp. Calyptogena magnifica</name>
    <dbReference type="NCBI Taxonomy" id="413404"/>
    <lineage>
        <taxon>Bacteria</taxon>
        <taxon>Pseudomonadati</taxon>
        <taxon>Pseudomonadota</taxon>
        <taxon>Gammaproteobacteria</taxon>
        <taxon>Candidatus Pseudothioglobaceae</taxon>
        <taxon>Candidatus Ruthturnera</taxon>
    </lineage>
</organism>
<comment type="similarity">
    <text evidence="2 24">Belongs to the bacterial diacylglycerol kinase family.</text>
</comment>
<keyword evidence="11 22" id="KW-0547">Nucleotide-binding</keyword>
<dbReference type="GO" id="GO:0006654">
    <property type="term" value="P:phosphatidic acid biosynthetic process"/>
    <property type="evidence" value="ECO:0007669"/>
    <property type="project" value="InterPro"/>
</dbReference>
<dbReference type="RefSeq" id="WP_011738314.1">
    <property type="nucleotide sequence ID" value="NC_008610.1"/>
</dbReference>
<evidence type="ECO:0000256" key="14">
    <source>
        <dbReference type="ARBA" id="ARBA00022842"/>
    </source>
</evidence>
<feature type="binding site" evidence="22">
    <location>
        <position position="77"/>
    </location>
    <ligand>
        <name>ATP</name>
        <dbReference type="ChEBI" id="CHEBI:30616"/>
    </ligand>
</feature>
<evidence type="ECO:0000256" key="12">
    <source>
        <dbReference type="ARBA" id="ARBA00022777"/>
    </source>
</evidence>
<feature type="binding site" evidence="23">
    <location>
        <position position="77"/>
    </location>
    <ligand>
        <name>a divalent metal cation</name>
        <dbReference type="ChEBI" id="CHEBI:60240"/>
    </ligand>
</feature>
<dbReference type="EMBL" id="CP000488">
    <property type="protein sequence ID" value="ABL02689.1"/>
    <property type="molecule type" value="Genomic_DNA"/>
</dbReference>
<evidence type="ECO:0000256" key="8">
    <source>
        <dbReference type="ARBA" id="ARBA00022679"/>
    </source>
</evidence>
<dbReference type="HOGENOM" id="CLU_112343_3_0_6"/>
<feature type="binding site" evidence="22">
    <location>
        <begin position="95"/>
        <end position="96"/>
    </location>
    <ligand>
        <name>ATP</name>
        <dbReference type="ChEBI" id="CHEBI:30616"/>
    </ligand>
</feature>
<keyword evidence="12 24" id="KW-0418">Kinase</keyword>
<feature type="binding site" evidence="21">
    <location>
        <position position="10"/>
    </location>
    <ligand>
        <name>substrate</name>
    </ligand>
</feature>
<dbReference type="Proteomes" id="UP000002587">
    <property type="component" value="Chromosome"/>
</dbReference>
<keyword evidence="26" id="KW-1185">Reference proteome</keyword>
<evidence type="ECO:0000256" key="19">
    <source>
        <dbReference type="ARBA" id="ARBA00023264"/>
    </source>
</evidence>
<dbReference type="PANTHER" id="PTHR34299:SF1">
    <property type="entry name" value="DIACYLGLYCEROL KINASE"/>
    <property type="match status" value="1"/>
</dbReference>
<comment type="caution">
    <text evidence="24">Lacks conserved residue(s) required for the propagation of feature annotation.</text>
</comment>
<keyword evidence="5" id="KW-1003">Cell membrane</keyword>
<keyword evidence="14 23" id="KW-0460">Magnesium</keyword>
<comment type="function">
    <text evidence="24">Catalyzes the ATP-dependent phosphorylation of sn-l,2-diacylglycerol (DAG) to phosphatidic acid. Involved in the recycling of diacylglycerol produced as a by-product during membrane-derived oligosaccharide (MDO) biosynthesis.</text>
</comment>
<evidence type="ECO:0000256" key="16">
    <source>
        <dbReference type="ARBA" id="ARBA00023098"/>
    </source>
</evidence>
<evidence type="ECO:0000256" key="20">
    <source>
        <dbReference type="PIRSR" id="PIRSR600829-1"/>
    </source>
</evidence>